<accession>A0A5D2H9R6</accession>
<dbReference type="Pfam" id="PF13456">
    <property type="entry name" value="RVT_3"/>
    <property type="match status" value="1"/>
</dbReference>
<dbReference type="InterPro" id="IPR052929">
    <property type="entry name" value="RNase_H-like_EbsB-rel"/>
</dbReference>
<dbReference type="EMBL" id="CM017689">
    <property type="protein sequence ID" value="TYH27012.1"/>
    <property type="molecule type" value="Genomic_DNA"/>
</dbReference>
<organism evidence="2 3">
    <name type="scientific">Gossypium darwinii</name>
    <name type="common">Darwin's cotton</name>
    <name type="synonym">Gossypium barbadense var. darwinii</name>
    <dbReference type="NCBI Taxonomy" id="34276"/>
    <lineage>
        <taxon>Eukaryota</taxon>
        <taxon>Viridiplantae</taxon>
        <taxon>Streptophyta</taxon>
        <taxon>Embryophyta</taxon>
        <taxon>Tracheophyta</taxon>
        <taxon>Spermatophyta</taxon>
        <taxon>Magnoliopsida</taxon>
        <taxon>eudicotyledons</taxon>
        <taxon>Gunneridae</taxon>
        <taxon>Pentapetalae</taxon>
        <taxon>rosids</taxon>
        <taxon>malvids</taxon>
        <taxon>Malvales</taxon>
        <taxon>Malvaceae</taxon>
        <taxon>Malvoideae</taxon>
        <taxon>Gossypium</taxon>
    </lineage>
</organism>
<dbReference type="PANTHER" id="PTHR47074">
    <property type="entry name" value="BNAC02G40300D PROTEIN"/>
    <property type="match status" value="1"/>
</dbReference>
<sequence>MKGFLIKRGVKIHDSLNVCPWCNRELERADHVFFNCNFIAGFWKRIFNWWDIEWLAVSNFEEFYMLCFKAKIIGSCKSLWLTSIAASCWSIWLARNEIIFDNKVLTMDTLIFHSKMRALLWVRAATEECRFQERLWWLCLYRCGLSNSGSAGWRSPPLGCLKFNVSGAALEGESGVGGVMRDEEGIVRALFSGPSVACDTESAELEAIIIATDVFNDIGWKASCSLIIEMGSRKVFNWILEKSSRPWSQYSVFAEIDRRRACAGKLTFFFLLRRVEMKWQMP</sequence>
<gene>
    <name evidence="2" type="ORF">ES288_A02G035300v1</name>
</gene>
<evidence type="ECO:0000313" key="2">
    <source>
        <dbReference type="EMBL" id="TYH27012.1"/>
    </source>
</evidence>
<dbReference type="Gene3D" id="3.30.420.10">
    <property type="entry name" value="Ribonuclease H-like superfamily/Ribonuclease H"/>
    <property type="match status" value="1"/>
</dbReference>
<proteinExistence type="predicted"/>
<keyword evidence="3" id="KW-1185">Reference proteome</keyword>
<dbReference type="InterPro" id="IPR036397">
    <property type="entry name" value="RNaseH_sf"/>
</dbReference>
<dbReference type="Proteomes" id="UP000323506">
    <property type="component" value="Chromosome A02"/>
</dbReference>
<protein>
    <recommendedName>
        <fullName evidence="1">RNase H type-1 domain-containing protein</fullName>
    </recommendedName>
</protein>
<name>A0A5D2H9R6_GOSDA</name>
<dbReference type="GO" id="GO:0003676">
    <property type="term" value="F:nucleic acid binding"/>
    <property type="evidence" value="ECO:0007669"/>
    <property type="project" value="InterPro"/>
</dbReference>
<dbReference type="AlphaFoldDB" id="A0A5D2H9R6"/>
<feature type="domain" description="RNase H type-1" evidence="1">
    <location>
        <begin position="169"/>
        <end position="244"/>
    </location>
</feature>
<reference evidence="2 3" key="1">
    <citation type="submission" date="2019-06" db="EMBL/GenBank/DDBJ databases">
        <title>WGS assembly of Gossypium darwinii.</title>
        <authorList>
            <person name="Chen Z.J."/>
            <person name="Sreedasyam A."/>
            <person name="Ando A."/>
            <person name="Song Q."/>
            <person name="De L."/>
            <person name="Hulse-Kemp A."/>
            <person name="Ding M."/>
            <person name="Ye W."/>
            <person name="Kirkbride R."/>
            <person name="Jenkins J."/>
            <person name="Plott C."/>
            <person name="Lovell J."/>
            <person name="Lin Y.-M."/>
            <person name="Vaughn R."/>
            <person name="Liu B."/>
            <person name="Li W."/>
            <person name="Simpson S."/>
            <person name="Scheffler B."/>
            <person name="Saski C."/>
            <person name="Grover C."/>
            <person name="Hu G."/>
            <person name="Conover J."/>
            <person name="Carlson J."/>
            <person name="Shu S."/>
            <person name="Boston L."/>
            <person name="Williams M."/>
            <person name="Peterson D."/>
            <person name="Mcgee K."/>
            <person name="Jones D."/>
            <person name="Wendel J."/>
            <person name="Stelly D."/>
            <person name="Grimwood J."/>
            <person name="Schmutz J."/>
        </authorList>
    </citation>
    <scope>NUCLEOTIDE SEQUENCE [LARGE SCALE GENOMIC DNA]</scope>
    <source>
        <strain evidence="2">1808015.09</strain>
    </source>
</reference>
<evidence type="ECO:0000259" key="1">
    <source>
        <dbReference type="Pfam" id="PF13456"/>
    </source>
</evidence>
<evidence type="ECO:0000313" key="3">
    <source>
        <dbReference type="Proteomes" id="UP000323506"/>
    </source>
</evidence>
<dbReference type="InterPro" id="IPR002156">
    <property type="entry name" value="RNaseH_domain"/>
</dbReference>
<dbReference type="GO" id="GO:0004523">
    <property type="term" value="F:RNA-DNA hybrid ribonuclease activity"/>
    <property type="evidence" value="ECO:0007669"/>
    <property type="project" value="InterPro"/>
</dbReference>
<dbReference type="PANTHER" id="PTHR47074:SF73">
    <property type="entry name" value="OS04G0448401 PROTEIN"/>
    <property type="match status" value="1"/>
</dbReference>